<proteinExistence type="predicted"/>
<feature type="chain" id="PRO_5045478428" evidence="1">
    <location>
        <begin position="28"/>
        <end position="149"/>
    </location>
</feature>
<feature type="signal peptide" evidence="1">
    <location>
        <begin position="1"/>
        <end position="27"/>
    </location>
</feature>
<keyword evidence="3" id="KW-1185">Reference proteome</keyword>
<sequence length="149" mass="16080">MKKNLLMLVVALLVSLGNFGLYENASAAGDGDVNSSTSYIGIENGNQQKNTRAATARAVKVANQTLSVTNKTQTISWKIAPIPPYRVTGFSGSITITDLWHGSMQRVFVKGLRGSIKSPMLKNLYAATLDGKALPIGRSLGLSRIQWRN</sequence>
<organism evidence="2 3">
    <name type="scientific">Listeria floridensis FSL S10-1187</name>
    <dbReference type="NCBI Taxonomy" id="1265817"/>
    <lineage>
        <taxon>Bacteria</taxon>
        <taxon>Bacillati</taxon>
        <taxon>Bacillota</taxon>
        <taxon>Bacilli</taxon>
        <taxon>Bacillales</taxon>
        <taxon>Listeriaceae</taxon>
        <taxon>Listeria</taxon>
    </lineage>
</organism>
<dbReference type="EMBL" id="AODF01000008">
    <property type="protein sequence ID" value="EUJ32955.1"/>
    <property type="molecule type" value="Genomic_DNA"/>
</dbReference>
<evidence type="ECO:0000313" key="3">
    <source>
        <dbReference type="Proteomes" id="UP000019249"/>
    </source>
</evidence>
<keyword evidence="1" id="KW-0732">Signal</keyword>
<dbReference type="RefSeq" id="WP_036096690.1">
    <property type="nucleotide sequence ID" value="NZ_AODF01000008.1"/>
</dbReference>
<dbReference type="Proteomes" id="UP000019249">
    <property type="component" value="Unassembled WGS sequence"/>
</dbReference>
<reference evidence="2 3" key="1">
    <citation type="journal article" date="2014" name="Int. J. Syst. Evol. Microbiol.">
        <title>Listeria floridensis sp. nov., Listeria aquatica sp. nov., Listeria cornellensis sp. nov., Listeria riparia sp. nov. and Listeria grandensis sp. nov., from agricultural and natural environments.</title>
        <authorList>
            <person name="den Bakker H.C."/>
            <person name="Warchocki S."/>
            <person name="Wright E.M."/>
            <person name="Allred A.F."/>
            <person name="Ahlstrom C."/>
            <person name="Manuel C.S."/>
            <person name="Stasiewicz M.J."/>
            <person name="Burrell A."/>
            <person name="Roof S."/>
            <person name="Strawn L."/>
            <person name="Fortes E.D."/>
            <person name="Nightingale K.K."/>
            <person name="Kephart D."/>
            <person name="Wiedmann M."/>
        </authorList>
    </citation>
    <scope>NUCLEOTIDE SEQUENCE [LARGE SCALE GENOMIC DNA]</scope>
    <source>
        <strain evidence="2 3">FSL S10-1187</strain>
    </source>
</reference>
<gene>
    <name evidence="2" type="ORF">MFLO_05040</name>
</gene>
<evidence type="ECO:0000256" key="1">
    <source>
        <dbReference type="SAM" id="SignalP"/>
    </source>
</evidence>
<comment type="caution">
    <text evidence="2">The sequence shown here is derived from an EMBL/GenBank/DDBJ whole genome shotgun (WGS) entry which is preliminary data.</text>
</comment>
<accession>A0ABP3AZF0</accession>
<protein>
    <submittedName>
        <fullName evidence="2">Uncharacterized protein</fullName>
    </submittedName>
</protein>
<name>A0ABP3AZF0_9LIST</name>
<evidence type="ECO:0000313" key="2">
    <source>
        <dbReference type="EMBL" id="EUJ32955.1"/>
    </source>
</evidence>